<dbReference type="AlphaFoldDB" id="A0A835HQ49"/>
<feature type="transmembrane region" description="Helical" evidence="10">
    <location>
        <begin position="65"/>
        <end position="84"/>
    </location>
</feature>
<proteinExistence type="inferred from homology"/>
<evidence type="ECO:0000256" key="8">
    <source>
        <dbReference type="ARBA" id="ARBA00023065"/>
    </source>
</evidence>
<keyword evidence="4" id="KW-0813">Transport</keyword>
<evidence type="ECO:0000256" key="1">
    <source>
        <dbReference type="ARBA" id="ARBA00004127"/>
    </source>
</evidence>
<evidence type="ECO:0000256" key="5">
    <source>
        <dbReference type="ARBA" id="ARBA00022475"/>
    </source>
</evidence>
<evidence type="ECO:0000313" key="11">
    <source>
        <dbReference type="EMBL" id="KAF9602539.1"/>
    </source>
</evidence>
<dbReference type="GO" id="GO:0012505">
    <property type="term" value="C:endomembrane system"/>
    <property type="evidence" value="ECO:0007669"/>
    <property type="project" value="UniProtKB-SubCell"/>
</dbReference>
<name>A0A835HQ49_9MAGN</name>
<dbReference type="PANTHER" id="PTHR31269:SF2">
    <property type="entry name" value="S-TYPE ANION CHANNEL SLAH3"/>
    <property type="match status" value="1"/>
</dbReference>
<evidence type="ECO:0000313" key="12">
    <source>
        <dbReference type="Proteomes" id="UP000631114"/>
    </source>
</evidence>
<accession>A0A835HQ49</accession>
<comment type="similarity">
    <text evidence="3">Belongs to the SLAC1 S-type anion channel family.</text>
</comment>
<dbReference type="GO" id="GO:0008308">
    <property type="term" value="F:voltage-gated monoatomic anion channel activity"/>
    <property type="evidence" value="ECO:0007669"/>
    <property type="project" value="InterPro"/>
</dbReference>
<keyword evidence="8" id="KW-0406">Ion transport</keyword>
<dbReference type="GO" id="GO:0006873">
    <property type="term" value="P:intracellular monoatomic ion homeostasis"/>
    <property type="evidence" value="ECO:0007669"/>
    <property type="project" value="InterPro"/>
</dbReference>
<evidence type="ECO:0000256" key="6">
    <source>
        <dbReference type="ARBA" id="ARBA00022692"/>
    </source>
</evidence>
<keyword evidence="9 10" id="KW-0472">Membrane</keyword>
<reference evidence="11 12" key="1">
    <citation type="submission" date="2020-10" db="EMBL/GenBank/DDBJ databases">
        <title>The Coptis chinensis genome and diversification of protoberbering-type alkaloids.</title>
        <authorList>
            <person name="Wang B."/>
            <person name="Shu S."/>
            <person name="Song C."/>
            <person name="Liu Y."/>
        </authorList>
    </citation>
    <scope>NUCLEOTIDE SEQUENCE [LARGE SCALE GENOMIC DNA]</scope>
    <source>
        <strain evidence="11">HL-2020</strain>
        <tissue evidence="11">Leaf</tissue>
    </source>
</reference>
<evidence type="ECO:0000256" key="10">
    <source>
        <dbReference type="SAM" id="Phobius"/>
    </source>
</evidence>
<dbReference type="GO" id="GO:0005886">
    <property type="term" value="C:plasma membrane"/>
    <property type="evidence" value="ECO:0007669"/>
    <property type="project" value="UniProtKB-SubCell"/>
</dbReference>
<evidence type="ECO:0000256" key="2">
    <source>
        <dbReference type="ARBA" id="ARBA00004236"/>
    </source>
</evidence>
<dbReference type="Pfam" id="PF03595">
    <property type="entry name" value="SLAC1"/>
    <property type="match status" value="1"/>
</dbReference>
<dbReference type="InterPro" id="IPR030183">
    <property type="entry name" value="SLAC/SLAH"/>
</dbReference>
<keyword evidence="12" id="KW-1185">Reference proteome</keyword>
<sequence>MDVRRWKEALKSVQSCKPSLNCWELRRRISQFREGAIFFFAVGLAHYAVLFAVRVNFFRGFKFSLAWWAYTFPMTGDAIATIKYSNEVKNPVTQSLSIILSAISTLTVTALFITTIIHAFVLGDLFPNDIAIAISKRRITDKKNGHSFYISVVYSIVLGISALSRSYGFIKYRKE</sequence>
<keyword evidence="6 10" id="KW-0812">Transmembrane</keyword>
<evidence type="ECO:0000256" key="3">
    <source>
        <dbReference type="ARBA" id="ARBA00007808"/>
    </source>
</evidence>
<dbReference type="InterPro" id="IPR004695">
    <property type="entry name" value="SLAC1/Mae1/Ssu1/TehA"/>
</dbReference>
<dbReference type="EMBL" id="JADFTS010000006">
    <property type="protein sequence ID" value="KAF9602539.1"/>
    <property type="molecule type" value="Genomic_DNA"/>
</dbReference>
<dbReference type="Gene3D" id="1.50.10.150">
    <property type="entry name" value="Voltage-dependent anion channel"/>
    <property type="match status" value="1"/>
</dbReference>
<feature type="transmembrane region" description="Helical" evidence="10">
    <location>
        <begin position="96"/>
        <end position="121"/>
    </location>
</feature>
<evidence type="ECO:0000256" key="4">
    <source>
        <dbReference type="ARBA" id="ARBA00022448"/>
    </source>
</evidence>
<dbReference type="Proteomes" id="UP000631114">
    <property type="component" value="Unassembled WGS sequence"/>
</dbReference>
<protein>
    <submittedName>
        <fullName evidence="11">Uncharacterized protein</fullName>
    </submittedName>
</protein>
<evidence type="ECO:0000256" key="9">
    <source>
        <dbReference type="ARBA" id="ARBA00023136"/>
    </source>
</evidence>
<feature type="transmembrane region" description="Helical" evidence="10">
    <location>
        <begin position="35"/>
        <end position="53"/>
    </location>
</feature>
<comment type="caution">
    <text evidence="11">The sequence shown here is derived from an EMBL/GenBank/DDBJ whole genome shotgun (WGS) entry which is preliminary data.</text>
</comment>
<feature type="non-terminal residue" evidence="11">
    <location>
        <position position="175"/>
    </location>
</feature>
<keyword evidence="7 10" id="KW-1133">Transmembrane helix</keyword>
<evidence type="ECO:0000256" key="7">
    <source>
        <dbReference type="ARBA" id="ARBA00022989"/>
    </source>
</evidence>
<keyword evidence="5" id="KW-1003">Cell membrane</keyword>
<feature type="transmembrane region" description="Helical" evidence="10">
    <location>
        <begin position="148"/>
        <end position="170"/>
    </location>
</feature>
<dbReference type="OrthoDB" id="1099at2759"/>
<gene>
    <name evidence="11" type="ORF">IFM89_029838</name>
</gene>
<organism evidence="11 12">
    <name type="scientific">Coptis chinensis</name>
    <dbReference type="NCBI Taxonomy" id="261450"/>
    <lineage>
        <taxon>Eukaryota</taxon>
        <taxon>Viridiplantae</taxon>
        <taxon>Streptophyta</taxon>
        <taxon>Embryophyta</taxon>
        <taxon>Tracheophyta</taxon>
        <taxon>Spermatophyta</taxon>
        <taxon>Magnoliopsida</taxon>
        <taxon>Ranunculales</taxon>
        <taxon>Ranunculaceae</taxon>
        <taxon>Coptidoideae</taxon>
        <taxon>Coptis</taxon>
    </lineage>
</organism>
<dbReference type="InterPro" id="IPR038665">
    <property type="entry name" value="Voltage-dep_anion_channel_sf"/>
</dbReference>
<dbReference type="PANTHER" id="PTHR31269">
    <property type="entry name" value="S-TYPE ANION CHANNEL SLAH3"/>
    <property type="match status" value="1"/>
</dbReference>
<comment type="subcellular location">
    <subcellularLocation>
        <location evidence="2">Cell membrane</location>
    </subcellularLocation>
    <subcellularLocation>
        <location evidence="1">Endomembrane system</location>
        <topology evidence="1">Multi-pass membrane protein</topology>
    </subcellularLocation>
</comment>